<reference evidence="2 3" key="1">
    <citation type="submission" date="2022-05" db="EMBL/GenBank/DDBJ databases">
        <authorList>
            <consortium name="Genoscope - CEA"/>
            <person name="William W."/>
        </authorList>
    </citation>
    <scope>NUCLEOTIDE SEQUENCE [LARGE SCALE GENOMIC DNA]</scope>
</reference>
<gene>
    <name evidence="2" type="ORF">PLOB_00028048</name>
</gene>
<dbReference type="EMBL" id="CALNXK010000342">
    <property type="protein sequence ID" value="CAH3183096.1"/>
    <property type="molecule type" value="Genomic_DNA"/>
</dbReference>
<name>A0ABN8RUD5_9CNID</name>
<feature type="compositionally biased region" description="Basic and acidic residues" evidence="1">
    <location>
        <begin position="12"/>
        <end position="21"/>
    </location>
</feature>
<comment type="caution">
    <text evidence="2">The sequence shown here is derived from an EMBL/GenBank/DDBJ whole genome shotgun (WGS) entry which is preliminary data.</text>
</comment>
<feature type="region of interest" description="Disordered" evidence="1">
    <location>
        <begin position="1"/>
        <end position="22"/>
    </location>
</feature>
<keyword evidence="3" id="KW-1185">Reference proteome</keyword>
<organism evidence="2 3">
    <name type="scientific">Porites lobata</name>
    <dbReference type="NCBI Taxonomy" id="104759"/>
    <lineage>
        <taxon>Eukaryota</taxon>
        <taxon>Metazoa</taxon>
        <taxon>Cnidaria</taxon>
        <taxon>Anthozoa</taxon>
        <taxon>Hexacorallia</taxon>
        <taxon>Scleractinia</taxon>
        <taxon>Fungiina</taxon>
        <taxon>Poritidae</taxon>
        <taxon>Porites</taxon>
    </lineage>
</organism>
<accession>A0ABN8RUD5</accession>
<sequence>MSRLEFSGAEGPSKEGYEESSTRATLHFEAILKGYHECHFSVSNGDQFEIRCKIGEKGRAFEVLSDDGRLGHLQKELVPILWNLVRSVVLKCIVIGSPFCRSRRKMS</sequence>
<evidence type="ECO:0000256" key="1">
    <source>
        <dbReference type="SAM" id="MobiDB-lite"/>
    </source>
</evidence>
<proteinExistence type="predicted"/>
<evidence type="ECO:0000313" key="3">
    <source>
        <dbReference type="Proteomes" id="UP001159405"/>
    </source>
</evidence>
<protein>
    <submittedName>
        <fullName evidence="2">Uncharacterized protein</fullName>
    </submittedName>
</protein>
<dbReference type="Proteomes" id="UP001159405">
    <property type="component" value="Unassembled WGS sequence"/>
</dbReference>
<evidence type="ECO:0000313" key="2">
    <source>
        <dbReference type="EMBL" id="CAH3183096.1"/>
    </source>
</evidence>